<dbReference type="Proteomes" id="UP001302602">
    <property type="component" value="Unassembled WGS sequence"/>
</dbReference>
<evidence type="ECO:0000313" key="1">
    <source>
        <dbReference type="EMBL" id="KAK4120589.1"/>
    </source>
</evidence>
<protein>
    <submittedName>
        <fullName evidence="1">Uncharacterized protein</fullName>
    </submittedName>
</protein>
<dbReference type="GO" id="GO:0004623">
    <property type="term" value="F:phospholipase A2 activity"/>
    <property type="evidence" value="ECO:0007669"/>
    <property type="project" value="InterPro"/>
</dbReference>
<reference evidence="1" key="1">
    <citation type="journal article" date="2023" name="Mol. Phylogenet. Evol.">
        <title>Genome-scale phylogeny and comparative genomics of the fungal order Sordariales.</title>
        <authorList>
            <person name="Hensen N."/>
            <person name="Bonometti L."/>
            <person name="Westerberg I."/>
            <person name="Brannstrom I.O."/>
            <person name="Guillou S."/>
            <person name="Cros-Aarteil S."/>
            <person name="Calhoun S."/>
            <person name="Haridas S."/>
            <person name="Kuo A."/>
            <person name="Mondo S."/>
            <person name="Pangilinan J."/>
            <person name="Riley R."/>
            <person name="LaButti K."/>
            <person name="Andreopoulos B."/>
            <person name="Lipzen A."/>
            <person name="Chen C."/>
            <person name="Yan M."/>
            <person name="Daum C."/>
            <person name="Ng V."/>
            <person name="Clum A."/>
            <person name="Steindorff A."/>
            <person name="Ohm R.A."/>
            <person name="Martin F."/>
            <person name="Silar P."/>
            <person name="Natvig D.O."/>
            <person name="Lalanne C."/>
            <person name="Gautier V."/>
            <person name="Ament-Velasquez S.L."/>
            <person name="Kruys A."/>
            <person name="Hutchinson M.I."/>
            <person name="Powell A.J."/>
            <person name="Barry K."/>
            <person name="Miller A.N."/>
            <person name="Grigoriev I.V."/>
            <person name="Debuchy R."/>
            <person name="Gladieux P."/>
            <person name="Hiltunen Thoren M."/>
            <person name="Johannesson H."/>
        </authorList>
    </citation>
    <scope>NUCLEOTIDE SEQUENCE</scope>
    <source>
        <strain evidence="1">CBS 731.68</strain>
    </source>
</reference>
<dbReference type="RefSeq" id="XP_062644360.1">
    <property type="nucleotide sequence ID" value="XM_062789369.1"/>
</dbReference>
<dbReference type="EMBL" id="MU853237">
    <property type="protein sequence ID" value="KAK4120589.1"/>
    <property type="molecule type" value="Genomic_DNA"/>
</dbReference>
<dbReference type="GO" id="GO:0050482">
    <property type="term" value="P:arachidonate secretion"/>
    <property type="evidence" value="ECO:0007669"/>
    <property type="project" value="InterPro"/>
</dbReference>
<proteinExistence type="predicted"/>
<dbReference type="SUPFAM" id="SSF48619">
    <property type="entry name" value="Phospholipase A2, PLA2"/>
    <property type="match status" value="1"/>
</dbReference>
<dbReference type="GeneID" id="87826139"/>
<feature type="non-terminal residue" evidence="1">
    <location>
        <position position="1"/>
    </location>
</feature>
<comment type="caution">
    <text evidence="1">The sequence shown here is derived from an EMBL/GenBank/DDBJ whole genome shotgun (WGS) entry which is preliminary data.</text>
</comment>
<evidence type="ECO:0000313" key="2">
    <source>
        <dbReference type="Proteomes" id="UP001302602"/>
    </source>
</evidence>
<name>A0AAN6TTW0_9PEZI</name>
<dbReference type="InterPro" id="IPR015141">
    <property type="entry name" value="PLipase_A2_prok/fun"/>
</dbReference>
<sequence>KRQSLEAITDQYLFNLTLPQFTAKRDARSPATLDWRSENCTLAPDNPLGFPFVQACHRHDFGYQKYQNQNRFTEAARLAIDNQFRMSNLNFI</sequence>
<gene>
    <name evidence="1" type="ORF">N657DRAFT_579241</name>
</gene>
<reference evidence="1" key="2">
    <citation type="submission" date="2023-05" db="EMBL/GenBank/DDBJ databases">
        <authorList>
            <consortium name="Lawrence Berkeley National Laboratory"/>
            <person name="Steindorff A."/>
            <person name="Hensen N."/>
            <person name="Bonometti L."/>
            <person name="Westerberg I."/>
            <person name="Brannstrom I.O."/>
            <person name="Guillou S."/>
            <person name="Cros-Aarteil S."/>
            <person name="Calhoun S."/>
            <person name="Haridas S."/>
            <person name="Kuo A."/>
            <person name="Mondo S."/>
            <person name="Pangilinan J."/>
            <person name="Riley R."/>
            <person name="Labutti K."/>
            <person name="Andreopoulos B."/>
            <person name="Lipzen A."/>
            <person name="Chen C."/>
            <person name="Yanf M."/>
            <person name="Daum C."/>
            <person name="Ng V."/>
            <person name="Clum A."/>
            <person name="Ohm R."/>
            <person name="Martin F."/>
            <person name="Silar P."/>
            <person name="Natvig D."/>
            <person name="Lalanne C."/>
            <person name="Gautier V."/>
            <person name="Ament-Velasquez S.L."/>
            <person name="Kruys A."/>
            <person name="Hutchinson M.I."/>
            <person name="Powell A.J."/>
            <person name="Barry K."/>
            <person name="Miller A.N."/>
            <person name="Grigoriev I.V."/>
            <person name="Debuchy R."/>
            <person name="Gladieux P."/>
            <person name="Thoren M.H."/>
            <person name="Johannesson H."/>
        </authorList>
    </citation>
    <scope>NUCLEOTIDE SEQUENCE</scope>
    <source>
        <strain evidence="1">CBS 731.68</strain>
    </source>
</reference>
<accession>A0AAN6TTW0</accession>
<dbReference type="InterPro" id="IPR036444">
    <property type="entry name" value="PLipase_A2_dom_sf"/>
</dbReference>
<dbReference type="Pfam" id="PF09056">
    <property type="entry name" value="Phospholip_A2_3"/>
    <property type="match status" value="1"/>
</dbReference>
<dbReference type="GO" id="GO:0006644">
    <property type="term" value="P:phospholipid metabolic process"/>
    <property type="evidence" value="ECO:0007669"/>
    <property type="project" value="InterPro"/>
</dbReference>
<keyword evidence="2" id="KW-1185">Reference proteome</keyword>
<organism evidence="1 2">
    <name type="scientific">Parathielavia appendiculata</name>
    <dbReference type="NCBI Taxonomy" id="2587402"/>
    <lineage>
        <taxon>Eukaryota</taxon>
        <taxon>Fungi</taxon>
        <taxon>Dikarya</taxon>
        <taxon>Ascomycota</taxon>
        <taxon>Pezizomycotina</taxon>
        <taxon>Sordariomycetes</taxon>
        <taxon>Sordariomycetidae</taxon>
        <taxon>Sordariales</taxon>
        <taxon>Chaetomiaceae</taxon>
        <taxon>Parathielavia</taxon>
    </lineage>
</organism>
<dbReference type="Gene3D" id="1.20.90.10">
    <property type="entry name" value="Phospholipase A2 domain"/>
    <property type="match status" value="1"/>
</dbReference>
<dbReference type="AlphaFoldDB" id="A0AAN6TTW0"/>